<accession>A0ABV4WCW1</accession>
<evidence type="ECO:0008006" key="3">
    <source>
        <dbReference type="Google" id="ProtNLM"/>
    </source>
</evidence>
<evidence type="ECO:0000313" key="1">
    <source>
        <dbReference type="EMBL" id="MFB2832918.1"/>
    </source>
</evidence>
<name>A0ABV4WCW1_9CYAN</name>
<reference evidence="1 2" key="1">
    <citation type="submission" date="2024-09" db="EMBL/GenBank/DDBJ databases">
        <title>Floridaenema gen nov. (Aerosakkonemataceae, Aerosakkonematales ord. nov., Cyanobacteria) from benthic tropical and subtropical fresh waters, with the description of four new species.</title>
        <authorList>
            <person name="Moretto J.A."/>
            <person name="Berthold D.E."/>
            <person name="Lefler F.W."/>
            <person name="Huang I.-S."/>
            <person name="Laughinghouse H. IV."/>
        </authorList>
    </citation>
    <scope>NUCLEOTIDE SEQUENCE [LARGE SCALE GENOMIC DNA]</scope>
    <source>
        <strain evidence="1 2">BLCC-F167</strain>
    </source>
</reference>
<proteinExistence type="predicted"/>
<dbReference type="RefSeq" id="WP_413275394.1">
    <property type="nucleotide sequence ID" value="NZ_JBHFNT010000004.1"/>
</dbReference>
<protein>
    <recommendedName>
        <fullName evidence="3">CopG family transcriptional regulator</fullName>
    </recommendedName>
</protein>
<evidence type="ECO:0000313" key="2">
    <source>
        <dbReference type="Proteomes" id="UP001576780"/>
    </source>
</evidence>
<dbReference type="Proteomes" id="UP001576780">
    <property type="component" value="Unassembled WGS sequence"/>
</dbReference>
<dbReference type="EMBL" id="JBHFNT010000004">
    <property type="protein sequence ID" value="MFB2832918.1"/>
    <property type="molecule type" value="Genomic_DNA"/>
</dbReference>
<comment type="caution">
    <text evidence="1">The sequence shown here is derived from an EMBL/GenBank/DDBJ whole genome shotgun (WGS) entry which is preliminary data.</text>
</comment>
<organism evidence="1 2">
    <name type="scientific">Floridaenema evergladense BLCC-F167</name>
    <dbReference type="NCBI Taxonomy" id="3153639"/>
    <lineage>
        <taxon>Bacteria</taxon>
        <taxon>Bacillati</taxon>
        <taxon>Cyanobacteriota</taxon>
        <taxon>Cyanophyceae</taxon>
        <taxon>Oscillatoriophycideae</taxon>
        <taxon>Aerosakkonematales</taxon>
        <taxon>Aerosakkonemataceae</taxon>
        <taxon>Floridanema</taxon>
        <taxon>Floridanema evergladense</taxon>
    </lineage>
</organism>
<keyword evidence="2" id="KW-1185">Reference proteome</keyword>
<sequence>METKIKPKIGQFIYLSDTTARNLRVFAAVENTTLSAVVEEALKAYLPKYTVQPN</sequence>
<dbReference type="InterPro" id="IPR013321">
    <property type="entry name" value="Arc_rbn_hlx_hlx"/>
</dbReference>
<gene>
    <name evidence="1" type="ORF">ACE1CA_00135</name>
</gene>
<dbReference type="Gene3D" id="1.10.1220.10">
    <property type="entry name" value="Met repressor-like"/>
    <property type="match status" value="1"/>
</dbReference>